<dbReference type="Proteomes" id="UP001205890">
    <property type="component" value="Unassembled WGS sequence"/>
</dbReference>
<gene>
    <name evidence="1" type="ORF">NK718_21125</name>
</gene>
<evidence type="ECO:0000313" key="1">
    <source>
        <dbReference type="EMBL" id="MCP8941034.1"/>
    </source>
</evidence>
<comment type="caution">
    <text evidence="1">The sequence shown here is derived from an EMBL/GenBank/DDBJ whole genome shotgun (WGS) entry which is preliminary data.</text>
</comment>
<keyword evidence="2" id="KW-1185">Reference proteome</keyword>
<protein>
    <submittedName>
        <fullName evidence="1">Uncharacterized protein</fullName>
    </submittedName>
</protein>
<dbReference type="EMBL" id="JANCLU010000034">
    <property type="protein sequence ID" value="MCP8941034.1"/>
    <property type="molecule type" value="Genomic_DNA"/>
</dbReference>
<dbReference type="RefSeq" id="WP_254746444.1">
    <property type="nucleotide sequence ID" value="NZ_JANCLU010000034.1"/>
</dbReference>
<reference evidence="1 2" key="1">
    <citation type="submission" date="2022-07" db="EMBL/GenBank/DDBJ databases">
        <authorList>
            <person name="Li W.-J."/>
            <person name="Deng Q.-Q."/>
        </authorList>
    </citation>
    <scope>NUCLEOTIDE SEQUENCE [LARGE SCALE GENOMIC DNA]</scope>
    <source>
        <strain evidence="1 2">SYSU M60028</strain>
    </source>
</reference>
<accession>A0ABT1LHX5</accession>
<sequence>MDVWFGVEIRSGQSGGRFTEPVGQDGLSLPDVGCCLNMLTLPLVATDNCTPPGCRRFVYNPQIATTKAQASSLQMAIG</sequence>
<organism evidence="1 2">
    <name type="scientific">Alsobacter ponti</name>
    <dbReference type="NCBI Taxonomy" id="2962936"/>
    <lineage>
        <taxon>Bacteria</taxon>
        <taxon>Pseudomonadati</taxon>
        <taxon>Pseudomonadota</taxon>
        <taxon>Alphaproteobacteria</taxon>
        <taxon>Hyphomicrobiales</taxon>
        <taxon>Alsobacteraceae</taxon>
        <taxon>Alsobacter</taxon>
    </lineage>
</organism>
<name>A0ABT1LHX5_9HYPH</name>
<evidence type="ECO:0000313" key="2">
    <source>
        <dbReference type="Proteomes" id="UP001205890"/>
    </source>
</evidence>
<proteinExistence type="predicted"/>